<proteinExistence type="predicted"/>
<evidence type="ECO:0000313" key="2">
    <source>
        <dbReference type="Proteomes" id="UP000595847"/>
    </source>
</evidence>
<dbReference type="AlphaFoldDB" id="A0A7T5JPG0"/>
<protein>
    <submittedName>
        <fullName evidence="1">DUF2634 domain-containing protein</fullName>
    </submittedName>
</protein>
<dbReference type="EMBL" id="CP066308">
    <property type="protein sequence ID" value="QQE75224.1"/>
    <property type="molecule type" value="Genomic_DNA"/>
</dbReference>
<organism evidence="1 2">
    <name type="scientific">Brevibacillus composti</name>
    <dbReference type="NCBI Taxonomy" id="2796470"/>
    <lineage>
        <taxon>Bacteria</taxon>
        <taxon>Bacillati</taxon>
        <taxon>Bacillota</taxon>
        <taxon>Bacilli</taxon>
        <taxon>Bacillales</taxon>
        <taxon>Paenibacillaceae</taxon>
        <taxon>Brevibacillus</taxon>
    </lineage>
</organism>
<reference evidence="1 2" key="1">
    <citation type="submission" date="2020-12" db="EMBL/GenBank/DDBJ databases">
        <title>strain FJAT-54423T represents a novel species of the genus Brevibacillus.</title>
        <authorList>
            <person name="Tang R."/>
        </authorList>
    </citation>
    <scope>NUCLEOTIDE SEQUENCE [LARGE SCALE GENOMIC DNA]</scope>
    <source>
        <strain evidence="1 2">FJAT-54423</strain>
    </source>
</reference>
<dbReference type="Proteomes" id="UP000595847">
    <property type="component" value="Chromosome"/>
</dbReference>
<dbReference type="KEGG" id="bcop:JD108_04650"/>
<evidence type="ECO:0000313" key="1">
    <source>
        <dbReference type="EMBL" id="QQE75224.1"/>
    </source>
</evidence>
<accession>A0A7T5JPG0</accession>
<sequence>MTLPQVAQLEIPEANLIQQTSHETVHKTFLWDFAKGDFVLRDGHLVEVTGIEYVKVWVEKALHTMKDSLIYEGTGFGSEHHTLIGQNFHPDFSKAEYERMIREALLQNSAITKVDNFSFDQSGSGLTISFDVVSIFGTTQGAVTV</sequence>
<gene>
    <name evidence="1" type="ORF">JD108_04650</name>
</gene>
<dbReference type="Pfam" id="PF10934">
    <property type="entry name" value="Sheath_initiator"/>
    <property type="match status" value="1"/>
</dbReference>
<dbReference type="InterPro" id="IPR020288">
    <property type="entry name" value="Sheath_initiator"/>
</dbReference>
<dbReference type="RefSeq" id="WP_198828754.1">
    <property type="nucleotide sequence ID" value="NZ_CP066308.1"/>
</dbReference>
<name>A0A7T5JPG0_9BACL</name>